<protein>
    <submittedName>
        <fullName evidence="1">Uncharacterized protein</fullName>
    </submittedName>
</protein>
<organism evidence="1">
    <name type="scientific">Paenibacillus sp. BIHB 4019</name>
    <dbReference type="NCBI Taxonomy" id="1870819"/>
    <lineage>
        <taxon>Bacteria</taxon>
        <taxon>Bacillati</taxon>
        <taxon>Bacillota</taxon>
        <taxon>Bacilli</taxon>
        <taxon>Bacillales</taxon>
        <taxon>Paenibacillaceae</taxon>
        <taxon>Paenibacillus</taxon>
    </lineage>
</organism>
<dbReference type="RefSeq" id="WP_099519025.1">
    <property type="nucleotide sequence ID" value="NZ_CP016808.1"/>
</dbReference>
<evidence type="ECO:0000313" key="1">
    <source>
        <dbReference type="EMBL" id="ANY67851.1"/>
    </source>
</evidence>
<dbReference type="EMBL" id="CP016808">
    <property type="protein sequence ID" value="ANY67851.1"/>
    <property type="molecule type" value="Genomic_DNA"/>
</dbReference>
<accession>A0A1B2DJI6</accession>
<sequence>MELTIDQFKQLLEAGQKTFSGIEVEEGSLRKYNLSGCIFVECSFALDFSKADLTESEWTGTMLCSAVFNRAKRYSIQFVGNYYHSVILEIKDLEKMI</sequence>
<dbReference type="Gene3D" id="2.160.20.80">
    <property type="entry name" value="E3 ubiquitin-protein ligase SopA"/>
    <property type="match status" value="1"/>
</dbReference>
<dbReference type="SUPFAM" id="SSF141571">
    <property type="entry name" value="Pentapeptide repeat-like"/>
    <property type="match status" value="1"/>
</dbReference>
<name>A0A1B2DJI6_9BACL</name>
<reference evidence="1" key="1">
    <citation type="submission" date="2016-08" db="EMBL/GenBank/DDBJ databases">
        <title>Complete Genome Seqeunce of Paenibacillus sp. BIHB 4019 from tea rhizoplane.</title>
        <authorList>
            <person name="Thakur R."/>
            <person name="Swarnkar M.K."/>
            <person name="Gulati A."/>
        </authorList>
    </citation>
    <scope>NUCLEOTIDE SEQUENCE [LARGE SCALE GENOMIC DNA]</scope>
    <source>
        <strain evidence="1">BIHB4019</strain>
    </source>
</reference>
<gene>
    <name evidence="1" type="ORF">BBD42_16250</name>
</gene>
<dbReference type="AlphaFoldDB" id="A0A1B2DJI6"/>
<proteinExistence type="predicted"/>